<evidence type="ECO:0000313" key="7">
    <source>
        <dbReference type="Proteomes" id="UP000229681"/>
    </source>
</evidence>
<dbReference type="AlphaFoldDB" id="A0A2M8P9P5"/>
<evidence type="ECO:0000256" key="1">
    <source>
        <dbReference type="ARBA" id="ARBA00001974"/>
    </source>
</evidence>
<sequence>FHQTMETLDAGRISIGALSVGIAQGAFEEAVKYAKQRVAFGKPISEHQAIQWMIADAALEIEAARLMVYRAAWLKDQGKPFTKEAAMAKLFASEVAERVCFNAIQIHGSYGYSAEFPVERMYRDQRLMSIGEGTSQIQRLVIARRVLQEMGG</sequence>
<keyword evidence="3" id="KW-0285">Flavoprotein</keyword>
<dbReference type="InterPro" id="IPR006089">
    <property type="entry name" value="Acyl-CoA_DH_CS"/>
</dbReference>
<dbReference type="FunFam" id="1.20.140.10:FF:000004">
    <property type="entry name" value="Acyl-CoA dehydrogenase FadE25"/>
    <property type="match status" value="1"/>
</dbReference>
<protein>
    <submittedName>
        <fullName evidence="6">Acyl-CoA dehydrogenase</fullName>
    </submittedName>
</protein>
<feature type="non-terminal residue" evidence="6">
    <location>
        <position position="1"/>
    </location>
</feature>
<name>A0A2M8P9P5_9CHLR</name>
<evidence type="ECO:0000313" key="6">
    <source>
        <dbReference type="EMBL" id="PJF34264.1"/>
    </source>
</evidence>
<comment type="similarity">
    <text evidence="2">Belongs to the acyl-CoA dehydrogenase family.</text>
</comment>
<comment type="cofactor">
    <cofactor evidence="1">
        <name>FAD</name>
        <dbReference type="ChEBI" id="CHEBI:57692"/>
    </cofactor>
</comment>
<dbReference type="PANTHER" id="PTHR43884:SF12">
    <property type="entry name" value="ISOVALERYL-COA DEHYDROGENASE, MITOCHONDRIAL-RELATED"/>
    <property type="match status" value="1"/>
</dbReference>
<dbReference type="SUPFAM" id="SSF47203">
    <property type="entry name" value="Acyl-CoA dehydrogenase C-terminal domain-like"/>
    <property type="match status" value="1"/>
</dbReference>
<dbReference type="PANTHER" id="PTHR43884">
    <property type="entry name" value="ACYL-COA DEHYDROGENASE"/>
    <property type="match status" value="1"/>
</dbReference>
<organism evidence="6 7">
    <name type="scientific">Candidatus Thermofonsia Clade 1 bacterium</name>
    <dbReference type="NCBI Taxonomy" id="2364210"/>
    <lineage>
        <taxon>Bacteria</taxon>
        <taxon>Bacillati</taxon>
        <taxon>Chloroflexota</taxon>
        <taxon>Candidatus Thermofontia</taxon>
        <taxon>Candidatus Thermofonsia Clade 1</taxon>
    </lineage>
</organism>
<evidence type="ECO:0000256" key="2">
    <source>
        <dbReference type="ARBA" id="ARBA00009347"/>
    </source>
</evidence>
<dbReference type="Proteomes" id="UP000229681">
    <property type="component" value="Unassembled WGS sequence"/>
</dbReference>
<evidence type="ECO:0000256" key="3">
    <source>
        <dbReference type="ARBA" id="ARBA00022630"/>
    </source>
</evidence>
<accession>A0A2M8P9P5</accession>
<keyword evidence="4" id="KW-0274">FAD</keyword>
<reference evidence="6 7" key="1">
    <citation type="submission" date="2017-11" db="EMBL/GenBank/DDBJ databases">
        <title>Evolution of Phototrophy in the Chloroflexi Phylum Driven by Horizontal Gene Transfer.</title>
        <authorList>
            <person name="Ward L.M."/>
            <person name="Hemp J."/>
            <person name="Shih P.M."/>
            <person name="Mcglynn S.E."/>
            <person name="Fischer W."/>
        </authorList>
    </citation>
    <scope>NUCLEOTIDE SEQUENCE [LARGE SCALE GENOMIC DNA]</scope>
    <source>
        <strain evidence="6">JP3_13</strain>
    </source>
</reference>
<feature type="domain" description="Acyl-CoA dehydrogenase/oxidase C-terminal" evidence="5">
    <location>
        <begin position="1"/>
        <end position="147"/>
    </location>
</feature>
<dbReference type="InterPro" id="IPR036250">
    <property type="entry name" value="AcylCo_DH-like_C"/>
</dbReference>
<dbReference type="Gene3D" id="1.20.140.10">
    <property type="entry name" value="Butyryl-CoA Dehydrogenase, subunit A, domain 3"/>
    <property type="match status" value="1"/>
</dbReference>
<evidence type="ECO:0000256" key="4">
    <source>
        <dbReference type="ARBA" id="ARBA00022827"/>
    </source>
</evidence>
<dbReference type="PROSITE" id="PS00073">
    <property type="entry name" value="ACYL_COA_DH_2"/>
    <property type="match status" value="1"/>
</dbReference>
<proteinExistence type="inferred from homology"/>
<comment type="caution">
    <text evidence="6">The sequence shown here is derived from an EMBL/GenBank/DDBJ whole genome shotgun (WGS) entry which is preliminary data.</text>
</comment>
<dbReference type="GO" id="GO:0003995">
    <property type="term" value="F:acyl-CoA dehydrogenase activity"/>
    <property type="evidence" value="ECO:0007669"/>
    <property type="project" value="InterPro"/>
</dbReference>
<dbReference type="Pfam" id="PF00441">
    <property type="entry name" value="Acyl-CoA_dh_1"/>
    <property type="match status" value="1"/>
</dbReference>
<dbReference type="InterPro" id="IPR009075">
    <property type="entry name" value="AcylCo_DH/oxidase_C"/>
</dbReference>
<dbReference type="EMBL" id="PGTM01000525">
    <property type="protein sequence ID" value="PJF34264.1"/>
    <property type="molecule type" value="Genomic_DNA"/>
</dbReference>
<gene>
    <name evidence="6" type="ORF">CUN49_16545</name>
</gene>
<evidence type="ECO:0000259" key="5">
    <source>
        <dbReference type="Pfam" id="PF00441"/>
    </source>
</evidence>